<comment type="caution">
    <text evidence="4">The sequence shown here is derived from an EMBL/GenBank/DDBJ whole genome shotgun (WGS) entry which is preliminary data.</text>
</comment>
<evidence type="ECO:0000313" key="5">
    <source>
        <dbReference type="Proteomes" id="UP000288716"/>
    </source>
</evidence>
<evidence type="ECO:0000256" key="2">
    <source>
        <dbReference type="ARBA" id="ARBA00023125"/>
    </source>
</evidence>
<dbReference type="InterPro" id="IPR006600">
    <property type="entry name" value="HTH_CenpB_DNA-bd_dom"/>
</dbReference>
<sequence>MGKKWKSQHLTQEKLAEWAKITFNTNVDRSTVSKINKACNAHKITEDTSRKRSKQLIYLELDQALNEWILEHHSIAIITDAIIIKKAKQFAEKLKIEEDKILFSGGWLQSFKKRHNISQITKHGEAASVNIQ</sequence>
<name>A0A443RVF6_9ACAR</name>
<dbReference type="Pfam" id="PF03221">
    <property type="entry name" value="HTH_Tnp_Tc5"/>
    <property type="match status" value="1"/>
</dbReference>
<dbReference type="GO" id="GO:0005634">
    <property type="term" value="C:nucleus"/>
    <property type="evidence" value="ECO:0007669"/>
    <property type="project" value="UniProtKB-SubCell"/>
</dbReference>
<protein>
    <recommendedName>
        <fullName evidence="3">HTH CENPB-type domain-containing protein</fullName>
    </recommendedName>
</protein>
<evidence type="ECO:0000256" key="1">
    <source>
        <dbReference type="ARBA" id="ARBA00004123"/>
    </source>
</evidence>
<organism evidence="4 5">
    <name type="scientific">Leptotrombidium deliense</name>
    <dbReference type="NCBI Taxonomy" id="299467"/>
    <lineage>
        <taxon>Eukaryota</taxon>
        <taxon>Metazoa</taxon>
        <taxon>Ecdysozoa</taxon>
        <taxon>Arthropoda</taxon>
        <taxon>Chelicerata</taxon>
        <taxon>Arachnida</taxon>
        <taxon>Acari</taxon>
        <taxon>Acariformes</taxon>
        <taxon>Trombidiformes</taxon>
        <taxon>Prostigmata</taxon>
        <taxon>Anystina</taxon>
        <taxon>Parasitengona</taxon>
        <taxon>Trombiculoidea</taxon>
        <taxon>Trombiculidae</taxon>
        <taxon>Leptotrombidium</taxon>
    </lineage>
</organism>
<dbReference type="OrthoDB" id="125347at2759"/>
<feature type="non-terminal residue" evidence="4">
    <location>
        <position position="132"/>
    </location>
</feature>
<dbReference type="VEuPathDB" id="VectorBase:LDEU012688"/>
<keyword evidence="5" id="KW-1185">Reference proteome</keyword>
<dbReference type="AlphaFoldDB" id="A0A443RVF6"/>
<feature type="domain" description="HTH CENPB-type" evidence="3">
    <location>
        <begin position="49"/>
        <end position="121"/>
    </location>
</feature>
<evidence type="ECO:0000313" key="4">
    <source>
        <dbReference type="EMBL" id="RWS19352.1"/>
    </source>
</evidence>
<reference evidence="4 5" key="1">
    <citation type="journal article" date="2018" name="Gigascience">
        <title>Genomes of trombidid mites reveal novel predicted allergens and laterally-transferred genes associated with secondary metabolism.</title>
        <authorList>
            <person name="Dong X."/>
            <person name="Chaisiri K."/>
            <person name="Xia D."/>
            <person name="Armstrong S.D."/>
            <person name="Fang Y."/>
            <person name="Donnelly M.J."/>
            <person name="Kadowaki T."/>
            <person name="McGarry J.W."/>
            <person name="Darby A.C."/>
            <person name="Makepeace B.L."/>
        </authorList>
    </citation>
    <scope>NUCLEOTIDE SEQUENCE [LARGE SCALE GENOMIC DNA]</scope>
    <source>
        <strain evidence="4">UoL-UT</strain>
    </source>
</reference>
<dbReference type="SUPFAM" id="SSF46689">
    <property type="entry name" value="Homeodomain-like"/>
    <property type="match status" value="1"/>
</dbReference>
<dbReference type="InterPro" id="IPR009057">
    <property type="entry name" value="Homeodomain-like_sf"/>
</dbReference>
<comment type="subcellular location">
    <subcellularLocation>
        <location evidence="1">Nucleus</location>
    </subcellularLocation>
</comment>
<dbReference type="PANTHER" id="PTHR19303">
    <property type="entry name" value="TRANSPOSON"/>
    <property type="match status" value="1"/>
</dbReference>
<keyword evidence="2" id="KW-0238">DNA-binding</keyword>
<dbReference type="InterPro" id="IPR050863">
    <property type="entry name" value="CenT-Element_Derived"/>
</dbReference>
<dbReference type="PROSITE" id="PS51253">
    <property type="entry name" value="HTH_CENPB"/>
    <property type="match status" value="1"/>
</dbReference>
<dbReference type="PANTHER" id="PTHR19303:SF73">
    <property type="entry name" value="PROTEIN PDC2"/>
    <property type="match status" value="1"/>
</dbReference>
<proteinExistence type="predicted"/>
<dbReference type="GO" id="GO:0003677">
    <property type="term" value="F:DNA binding"/>
    <property type="evidence" value="ECO:0007669"/>
    <property type="project" value="UniProtKB-KW"/>
</dbReference>
<gene>
    <name evidence="4" type="ORF">B4U80_14452</name>
</gene>
<accession>A0A443RVF6</accession>
<dbReference type="Proteomes" id="UP000288716">
    <property type="component" value="Unassembled WGS sequence"/>
</dbReference>
<dbReference type="SMART" id="SM00674">
    <property type="entry name" value="CENPB"/>
    <property type="match status" value="1"/>
</dbReference>
<dbReference type="Gene3D" id="1.10.10.60">
    <property type="entry name" value="Homeodomain-like"/>
    <property type="match status" value="1"/>
</dbReference>
<dbReference type="EMBL" id="NCKV01027226">
    <property type="protein sequence ID" value="RWS19352.1"/>
    <property type="molecule type" value="Genomic_DNA"/>
</dbReference>
<evidence type="ECO:0000259" key="3">
    <source>
        <dbReference type="PROSITE" id="PS51253"/>
    </source>
</evidence>